<dbReference type="AlphaFoldDB" id="B4SDH3"/>
<name>B4SDH3_PELPB</name>
<gene>
    <name evidence="1" type="ordered locus">Ppha_0610</name>
</gene>
<keyword evidence="2" id="KW-1185">Reference proteome</keyword>
<protein>
    <submittedName>
        <fullName evidence="1">Uncharacterized protein</fullName>
    </submittedName>
</protein>
<evidence type="ECO:0000313" key="1">
    <source>
        <dbReference type="EMBL" id="ACF42912.1"/>
    </source>
</evidence>
<evidence type="ECO:0000313" key="2">
    <source>
        <dbReference type="Proteomes" id="UP000002724"/>
    </source>
</evidence>
<dbReference type="HOGENOM" id="CLU_1569211_0_0_10"/>
<sequence length="170" mass="18230" precursor="true">MTAISQKRGIQPSEIKVTKMWFAKIKFLFAVFVLAFFISPQPAVAVVDVITVSFSETLSPASYSGAIDPAVSDKLININNASGSSSISEMVGVTDSALVQWNSREILNSTGTDLLEGCLGTNTLSQNGNSLWFTGLTPKSMYTIYVYSQSSTNGYKTQIKYSSNVAPGSS</sequence>
<accession>B4SDH3</accession>
<reference evidence="1 2" key="1">
    <citation type="submission" date="2008-06" db="EMBL/GenBank/DDBJ databases">
        <title>Complete sequence of Pelodictyon phaeoclathratiforme BU-1.</title>
        <authorList>
            <consortium name="US DOE Joint Genome Institute"/>
            <person name="Lucas S."/>
            <person name="Copeland A."/>
            <person name="Lapidus A."/>
            <person name="Glavina del Rio T."/>
            <person name="Dalin E."/>
            <person name="Tice H."/>
            <person name="Bruce D."/>
            <person name="Goodwin L."/>
            <person name="Pitluck S."/>
            <person name="Schmutz J."/>
            <person name="Larimer F."/>
            <person name="Land M."/>
            <person name="Hauser L."/>
            <person name="Kyrpides N."/>
            <person name="Mikhailova N."/>
            <person name="Liu Z."/>
            <person name="Li T."/>
            <person name="Zhao F."/>
            <person name="Overmann J."/>
            <person name="Bryant D.A."/>
            <person name="Richardson P."/>
        </authorList>
    </citation>
    <scope>NUCLEOTIDE SEQUENCE [LARGE SCALE GENOMIC DNA]</scope>
    <source>
        <strain evidence="2">DSM 5477 / BU-1</strain>
    </source>
</reference>
<dbReference type="RefSeq" id="WP_012507407.1">
    <property type="nucleotide sequence ID" value="NC_011060.1"/>
</dbReference>
<dbReference type="EMBL" id="CP001110">
    <property type="protein sequence ID" value="ACF42912.1"/>
    <property type="molecule type" value="Genomic_DNA"/>
</dbReference>
<proteinExistence type="predicted"/>
<organism evidence="1 2">
    <name type="scientific">Pelodictyon phaeoclathratiforme (strain DSM 5477 / BU-1)</name>
    <dbReference type="NCBI Taxonomy" id="324925"/>
    <lineage>
        <taxon>Bacteria</taxon>
        <taxon>Pseudomonadati</taxon>
        <taxon>Chlorobiota</taxon>
        <taxon>Chlorobiia</taxon>
        <taxon>Chlorobiales</taxon>
        <taxon>Chlorobiaceae</taxon>
        <taxon>Chlorobium/Pelodictyon group</taxon>
        <taxon>Pelodictyon</taxon>
    </lineage>
</organism>
<dbReference type="Proteomes" id="UP000002724">
    <property type="component" value="Chromosome"/>
</dbReference>
<dbReference type="KEGG" id="pph:Ppha_0610"/>